<organism evidence="1 2">
    <name type="scientific">Branchiostoma lanceolatum</name>
    <name type="common">Common lancelet</name>
    <name type="synonym">Amphioxus lanceolatum</name>
    <dbReference type="NCBI Taxonomy" id="7740"/>
    <lineage>
        <taxon>Eukaryota</taxon>
        <taxon>Metazoa</taxon>
        <taxon>Chordata</taxon>
        <taxon>Cephalochordata</taxon>
        <taxon>Leptocardii</taxon>
        <taxon>Amphioxiformes</taxon>
        <taxon>Branchiostomatidae</taxon>
        <taxon>Branchiostoma</taxon>
    </lineage>
</organism>
<accession>A0A8K0EHM5</accession>
<evidence type="ECO:0000313" key="2">
    <source>
        <dbReference type="Proteomes" id="UP000838412"/>
    </source>
</evidence>
<evidence type="ECO:0000313" key="1">
    <source>
        <dbReference type="EMBL" id="CAH1249187.1"/>
    </source>
</evidence>
<dbReference type="Proteomes" id="UP000838412">
    <property type="component" value="Chromosome 17"/>
</dbReference>
<protein>
    <submittedName>
        <fullName evidence="1">Hypp8548 protein</fullName>
    </submittedName>
</protein>
<proteinExistence type="predicted"/>
<name>A0A8K0EHM5_BRALA</name>
<dbReference type="EMBL" id="OV696702">
    <property type="protein sequence ID" value="CAH1249187.1"/>
    <property type="molecule type" value="Genomic_DNA"/>
</dbReference>
<sequence length="122" mass="13589">MVISRSLIRTYCRCSMDTSIVLRGKTTRSLLAQTTDDCLPFVWRKVPCHTSRLATDRVAFICIPIGRARGRRSALDLAVTFRVSQAVAVSYLPRQRSEKASYRPGLPHIATNTTAGAIHREA</sequence>
<reference evidence="1" key="1">
    <citation type="submission" date="2022-01" db="EMBL/GenBank/DDBJ databases">
        <authorList>
            <person name="Braso-Vives M."/>
        </authorList>
    </citation>
    <scope>NUCLEOTIDE SEQUENCE</scope>
</reference>
<dbReference type="AlphaFoldDB" id="A0A8K0EHM5"/>
<gene>
    <name evidence="1" type="primary">Hypp8548</name>
    <name evidence="1" type="ORF">BLAG_LOCUS10383</name>
</gene>
<keyword evidence="2" id="KW-1185">Reference proteome</keyword>